<evidence type="ECO:0000256" key="1">
    <source>
        <dbReference type="ARBA" id="ARBA00004651"/>
    </source>
</evidence>
<reference evidence="14 15" key="1">
    <citation type="submission" date="2016-11" db="EMBL/GenBank/DDBJ databases">
        <authorList>
            <person name="Jaros S."/>
            <person name="Januszkiewicz K."/>
            <person name="Wedrychowicz H."/>
        </authorList>
    </citation>
    <scope>NUCLEOTIDE SEQUENCE [LARGE SCALE GENOMIC DNA]</scope>
    <source>
        <strain evidence="14 15">DSM 25661</strain>
    </source>
</reference>
<dbReference type="GO" id="GO:0005524">
    <property type="term" value="F:ATP binding"/>
    <property type="evidence" value="ECO:0007669"/>
    <property type="project" value="InterPro"/>
</dbReference>
<keyword evidence="3" id="KW-1003">Cell membrane</keyword>
<dbReference type="NCBIfam" id="TIGR01494">
    <property type="entry name" value="ATPase_P-type"/>
    <property type="match status" value="1"/>
</dbReference>
<keyword evidence="4" id="KW-0597">Phosphoprotein</keyword>
<accession>A0A1M4T9P2</accession>
<dbReference type="SUPFAM" id="SSF55008">
    <property type="entry name" value="HMA, heavy metal-associated domain"/>
    <property type="match status" value="1"/>
</dbReference>
<evidence type="ECO:0000256" key="11">
    <source>
        <dbReference type="ARBA" id="ARBA00023136"/>
    </source>
</evidence>
<evidence type="ECO:0000256" key="4">
    <source>
        <dbReference type="ARBA" id="ARBA00022553"/>
    </source>
</evidence>
<evidence type="ECO:0000256" key="3">
    <source>
        <dbReference type="ARBA" id="ARBA00022475"/>
    </source>
</evidence>
<keyword evidence="10" id="KW-0406">Ion transport</keyword>
<dbReference type="CDD" id="cd00371">
    <property type="entry name" value="HMA"/>
    <property type="match status" value="1"/>
</dbReference>
<dbReference type="Pfam" id="PF00122">
    <property type="entry name" value="E1-E2_ATPase"/>
    <property type="match status" value="1"/>
</dbReference>
<dbReference type="InterPro" id="IPR036163">
    <property type="entry name" value="HMA_dom_sf"/>
</dbReference>
<evidence type="ECO:0000256" key="12">
    <source>
        <dbReference type="SAM" id="Phobius"/>
    </source>
</evidence>
<comment type="subcellular location">
    <subcellularLocation>
        <location evidence="1">Cell membrane</location>
        <topology evidence="1">Multi-pass membrane protein</topology>
    </subcellularLocation>
</comment>
<keyword evidence="7" id="KW-0460">Magnesium</keyword>
<feature type="transmembrane region" description="Helical" evidence="12">
    <location>
        <begin position="738"/>
        <end position="758"/>
    </location>
</feature>
<dbReference type="InterPro" id="IPR023299">
    <property type="entry name" value="ATPase_P-typ_cyto_dom_N"/>
</dbReference>
<dbReference type="Gene3D" id="2.70.150.10">
    <property type="entry name" value="Calcium-transporting ATPase, cytoplasmic transduction domain A"/>
    <property type="match status" value="1"/>
</dbReference>
<dbReference type="InterPro" id="IPR023214">
    <property type="entry name" value="HAD_sf"/>
</dbReference>
<evidence type="ECO:0000256" key="9">
    <source>
        <dbReference type="ARBA" id="ARBA00022989"/>
    </source>
</evidence>
<dbReference type="GO" id="GO:0016887">
    <property type="term" value="F:ATP hydrolysis activity"/>
    <property type="evidence" value="ECO:0007669"/>
    <property type="project" value="InterPro"/>
</dbReference>
<dbReference type="PANTHER" id="PTHR43520">
    <property type="entry name" value="ATP7, ISOFORM B"/>
    <property type="match status" value="1"/>
</dbReference>
<dbReference type="PROSITE" id="PS50846">
    <property type="entry name" value="HMA_2"/>
    <property type="match status" value="1"/>
</dbReference>
<keyword evidence="2" id="KW-0813">Transport</keyword>
<dbReference type="PANTHER" id="PTHR43520:SF5">
    <property type="entry name" value="CATION-TRANSPORTING P-TYPE ATPASE-RELATED"/>
    <property type="match status" value="1"/>
</dbReference>
<dbReference type="OrthoDB" id="1521937at2"/>
<proteinExistence type="predicted"/>
<feature type="transmembrane region" description="Helical" evidence="12">
    <location>
        <begin position="446"/>
        <end position="465"/>
    </location>
</feature>
<dbReference type="RefSeq" id="WP_073191703.1">
    <property type="nucleotide sequence ID" value="NZ_FQTW01000001.1"/>
</dbReference>
<dbReference type="Gene3D" id="3.40.50.1000">
    <property type="entry name" value="HAD superfamily/HAD-like"/>
    <property type="match status" value="1"/>
</dbReference>
<dbReference type="GO" id="GO:0043682">
    <property type="term" value="F:P-type divalent copper transporter activity"/>
    <property type="evidence" value="ECO:0007669"/>
    <property type="project" value="TreeGrafter"/>
</dbReference>
<dbReference type="AlphaFoldDB" id="A0A1M4T9P2"/>
<dbReference type="InterPro" id="IPR001757">
    <property type="entry name" value="P_typ_ATPase"/>
</dbReference>
<sequence>MSKINSCYHCGDDCKPTDIIHDEKHFCCNGCKTVYEIFSENDLSCYYDLSQNPGATPEEIKGKFDFLDQEDIKLKLIDFADASTEVVSLYIPHIHCSSCIWILENLNKLQPAIKHSQVNFPKKSINITYNTESTSLKHIVELLTSIGYEPYISLENLEKKTGANNNSLIYKIGVAGFAFGNVMFLSFPEYFEVNEFWLDQYKPIFRWLMFSFSVPVVFYAGQDYFISAYKGLKSKMLNIDVPIALGISVLFIRSVVDISFNLGTGFFDSLTGLVFFLLLGKFVQQKTYNYLSFERDYKSYFPIAITKIHPQTNSEENIEVFKIKKEDRLLIRNQELIPVDAILMTDEANIDYSFVTGEAKLVKKKSGDKLFAGGKIVGNAIEVIAEKSVEQSYLTQLWSNDIFKSDYQPKFKSLIDKISKKFTVAVLSIASISLIFWLFYQPALALNVFTAVLIIACPCAIALATPFTMGNLLRIFGQHGFYLKHINSLEQFAEINTFVFDKTGTISSSKMSKIAYHGLTLSAEDTAILKDSFRNSNHPLSRELYSFLDTLDLKTVDDFEEILGEGIHSTFNSHNYKLGSHSFVEANSSHQKLNETAVYVKKDQQVLGKFVFETSYREGLQDLFKTLDQTYKLVVLSGDNTGEKQYLSKLLPQSTQLKFNQKPDAKMRYIEALQEEGKQVCMLGDGLNDAGALKQADVGIAISENVNVFSPACDAILSAKQFKYLADFLKVSQQGMRVIKLSFLFSFIYNSIGLYFAVTGQLKPVIAAILMPLSSISIVVFTTLATAYISKKLPKM</sequence>
<dbReference type="EMBL" id="FQTW01000001">
    <property type="protein sequence ID" value="SHE41229.1"/>
    <property type="molecule type" value="Genomic_DNA"/>
</dbReference>
<gene>
    <name evidence="14" type="ORF">SAMN05444278_101561</name>
</gene>
<keyword evidence="15" id="KW-1185">Reference proteome</keyword>
<dbReference type="Gene3D" id="3.30.70.100">
    <property type="match status" value="1"/>
</dbReference>
<dbReference type="InterPro" id="IPR021993">
    <property type="entry name" value="ATPase-cat-bd"/>
</dbReference>
<organism evidence="14 15">
    <name type="scientific">Psychroflexus salarius</name>
    <dbReference type="NCBI Taxonomy" id="1155689"/>
    <lineage>
        <taxon>Bacteria</taxon>
        <taxon>Pseudomonadati</taxon>
        <taxon>Bacteroidota</taxon>
        <taxon>Flavobacteriia</taxon>
        <taxon>Flavobacteriales</taxon>
        <taxon>Flavobacteriaceae</taxon>
        <taxon>Psychroflexus</taxon>
    </lineage>
</organism>
<evidence type="ECO:0000256" key="10">
    <source>
        <dbReference type="ARBA" id="ARBA00023065"/>
    </source>
</evidence>
<evidence type="ECO:0000256" key="2">
    <source>
        <dbReference type="ARBA" id="ARBA00022448"/>
    </source>
</evidence>
<keyword evidence="5 12" id="KW-0812">Transmembrane</keyword>
<evidence type="ECO:0000256" key="7">
    <source>
        <dbReference type="ARBA" id="ARBA00022842"/>
    </source>
</evidence>
<dbReference type="PRINTS" id="PR00943">
    <property type="entry name" value="CUATPASE"/>
</dbReference>
<evidence type="ECO:0000313" key="14">
    <source>
        <dbReference type="EMBL" id="SHE41229.1"/>
    </source>
</evidence>
<keyword evidence="11 12" id="KW-0472">Membrane</keyword>
<dbReference type="InterPro" id="IPR006121">
    <property type="entry name" value="HMA_dom"/>
</dbReference>
<feature type="transmembrane region" description="Helical" evidence="12">
    <location>
        <begin position="207"/>
        <end position="225"/>
    </location>
</feature>
<dbReference type="SUPFAM" id="SSF81653">
    <property type="entry name" value="Calcium ATPase, transduction domain A"/>
    <property type="match status" value="1"/>
</dbReference>
<feature type="transmembrane region" description="Helical" evidence="12">
    <location>
        <begin position="168"/>
        <end position="187"/>
    </location>
</feature>
<dbReference type="SUPFAM" id="SSF56784">
    <property type="entry name" value="HAD-like"/>
    <property type="match status" value="1"/>
</dbReference>
<feature type="domain" description="HMA" evidence="13">
    <location>
        <begin position="85"/>
        <end position="151"/>
    </location>
</feature>
<dbReference type="GO" id="GO:0005886">
    <property type="term" value="C:plasma membrane"/>
    <property type="evidence" value="ECO:0007669"/>
    <property type="project" value="UniProtKB-SubCell"/>
</dbReference>
<keyword evidence="9 12" id="KW-1133">Transmembrane helix</keyword>
<dbReference type="InterPro" id="IPR059000">
    <property type="entry name" value="ATPase_P-type_domA"/>
</dbReference>
<dbReference type="GO" id="GO:0005507">
    <property type="term" value="F:copper ion binding"/>
    <property type="evidence" value="ECO:0007669"/>
    <property type="project" value="TreeGrafter"/>
</dbReference>
<evidence type="ECO:0000313" key="15">
    <source>
        <dbReference type="Proteomes" id="UP000184462"/>
    </source>
</evidence>
<dbReference type="Pfam" id="PF00702">
    <property type="entry name" value="Hydrolase"/>
    <property type="match status" value="1"/>
</dbReference>
<dbReference type="STRING" id="1155689.SAMN05444278_101561"/>
<feature type="transmembrane region" description="Helical" evidence="12">
    <location>
        <begin position="262"/>
        <end position="283"/>
    </location>
</feature>
<dbReference type="Gene3D" id="3.40.1110.10">
    <property type="entry name" value="Calcium-transporting ATPase, cytoplasmic domain N"/>
    <property type="match status" value="1"/>
</dbReference>
<dbReference type="GO" id="GO:0055070">
    <property type="term" value="P:copper ion homeostasis"/>
    <property type="evidence" value="ECO:0007669"/>
    <property type="project" value="TreeGrafter"/>
</dbReference>
<feature type="transmembrane region" description="Helical" evidence="12">
    <location>
        <begin position="422"/>
        <end position="440"/>
    </location>
</feature>
<dbReference type="InterPro" id="IPR008250">
    <property type="entry name" value="ATPase_P-typ_transduc_dom_A_sf"/>
</dbReference>
<evidence type="ECO:0000256" key="8">
    <source>
        <dbReference type="ARBA" id="ARBA00022967"/>
    </source>
</evidence>
<evidence type="ECO:0000256" key="5">
    <source>
        <dbReference type="ARBA" id="ARBA00022692"/>
    </source>
</evidence>
<feature type="transmembrane region" description="Helical" evidence="12">
    <location>
        <begin position="764"/>
        <end position="789"/>
    </location>
</feature>
<keyword evidence="6" id="KW-0479">Metal-binding</keyword>
<evidence type="ECO:0000256" key="6">
    <source>
        <dbReference type="ARBA" id="ARBA00022723"/>
    </source>
</evidence>
<dbReference type="Proteomes" id="UP000184462">
    <property type="component" value="Unassembled WGS sequence"/>
</dbReference>
<name>A0A1M4T9P2_9FLAO</name>
<dbReference type="InterPro" id="IPR036412">
    <property type="entry name" value="HAD-like_sf"/>
</dbReference>
<keyword evidence="8" id="KW-1278">Translocase</keyword>
<evidence type="ECO:0000259" key="13">
    <source>
        <dbReference type="PROSITE" id="PS50846"/>
    </source>
</evidence>
<dbReference type="PRINTS" id="PR00119">
    <property type="entry name" value="CATATPASE"/>
</dbReference>
<feature type="transmembrane region" description="Helical" evidence="12">
    <location>
        <begin position="237"/>
        <end position="256"/>
    </location>
</feature>
<dbReference type="Pfam" id="PF12156">
    <property type="entry name" value="ATPase-cat_bd"/>
    <property type="match status" value="1"/>
</dbReference>
<protein>
    <submittedName>
        <fullName evidence="14">Cu+-exporting ATPase</fullName>
    </submittedName>
</protein>